<evidence type="ECO:0000256" key="5">
    <source>
        <dbReference type="SAM" id="Phobius"/>
    </source>
</evidence>
<dbReference type="Pfam" id="PF04577">
    <property type="entry name" value="Glyco_transf_61"/>
    <property type="match status" value="1"/>
</dbReference>
<evidence type="ECO:0000256" key="2">
    <source>
        <dbReference type="ARBA" id="ARBA00022676"/>
    </source>
</evidence>
<evidence type="ECO:0000259" key="6">
    <source>
        <dbReference type="Pfam" id="PF04577"/>
    </source>
</evidence>
<keyword evidence="4" id="KW-0325">Glycoprotein</keyword>
<comment type="caution">
    <text evidence="7">The sequence shown here is derived from an EMBL/GenBank/DDBJ whole genome shotgun (WGS) entry which is preliminary data.</text>
</comment>
<name>A0ABQ8H2I2_9ROSI</name>
<accession>A0ABQ8H2I2</accession>
<dbReference type="EMBL" id="JAFEMO010000015">
    <property type="protein sequence ID" value="KAH7544422.1"/>
    <property type="molecule type" value="Genomic_DNA"/>
</dbReference>
<dbReference type="PANTHER" id="PTHR20961">
    <property type="entry name" value="GLYCOSYLTRANSFERASE"/>
    <property type="match status" value="1"/>
</dbReference>
<keyword evidence="3" id="KW-0808">Transferase</keyword>
<keyword evidence="5" id="KW-0472">Membrane</keyword>
<keyword evidence="2" id="KW-0328">Glycosyltransferase</keyword>
<proteinExistence type="predicted"/>
<feature type="transmembrane region" description="Helical" evidence="5">
    <location>
        <begin position="12"/>
        <end position="35"/>
    </location>
</feature>
<sequence length="464" mass="52926">MGKKLQVEVVFGATNYSIAFLLLLVWLFAAAFFYVNPLGSCNHQLTYWRNSLISSSSIKGDIAEENQVIEVIKQDPFKFHLRRLVRDEDRIELENTGFSCHSQISEVCISDRVFIIDNHTIHIPSSHPQFTKFMKPYTEKHAHHQVSSVQIVAGGGDNQSNSSACHITHDVPVVVFSGRGFSGNLYHEISEIIIPLFITSLHFRSQVKFVIIDYNPRWVKKYTRVLNRLSGYEPINPAENGTVHCFPGGVIGLKYNGIFALNSTDDIPGRYSMANFRKFLRESYSLKYENVFQIKRERPVLLLISRKNSRMFLNEREMAALMEEVGFEVVLVRPSGMSDLTKFARVVNTCSVMVGVHGAGLTNEVFLPSGAVVVQVVLLGLEWPSTHYYGDPTSDMGLNYLEYKIEPEERNLFKKYGRDHPVIKDPESIGYNSFRSVYVDRQNVRVNLTRFRETLVHAMELVDL</sequence>
<evidence type="ECO:0000256" key="1">
    <source>
        <dbReference type="ARBA" id="ARBA00004323"/>
    </source>
</evidence>
<dbReference type="Proteomes" id="UP000827721">
    <property type="component" value="Unassembled WGS sequence"/>
</dbReference>
<protein>
    <recommendedName>
        <fullName evidence="6">Glycosyltransferase 61 catalytic domain-containing protein</fullName>
    </recommendedName>
</protein>
<evidence type="ECO:0000313" key="7">
    <source>
        <dbReference type="EMBL" id="KAH7544422.1"/>
    </source>
</evidence>
<dbReference type="InterPro" id="IPR049625">
    <property type="entry name" value="Glyco_transf_61_cat"/>
</dbReference>
<feature type="domain" description="Glycosyltransferase 61 catalytic" evidence="6">
    <location>
        <begin position="270"/>
        <end position="374"/>
    </location>
</feature>
<comment type="subcellular location">
    <subcellularLocation>
        <location evidence="1">Golgi apparatus membrane</location>
        <topology evidence="1">Single-pass type II membrane protein</topology>
    </subcellularLocation>
</comment>
<dbReference type="InterPro" id="IPR007657">
    <property type="entry name" value="Glycosyltransferase_61"/>
</dbReference>
<evidence type="ECO:0000313" key="8">
    <source>
        <dbReference type="Proteomes" id="UP000827721"/>
    </source>
</evidence>
<reference evidence="7 8" key="1">
    <citation type="submission" date="2021-02" db="EMBL/GenBank/DDBJ databases">
        <title>Plant Genome Project.</title>
        <authorList>
            <person name="Zhang R.-G."/>
        </authorList>
    </citation>
    <scope>NUCLEOTIDE SEQUENCE [LARGE SCALE GENOMIC DNA]</scope>
    <source>
        <tissue evidence="7">Leaves</tissue>
    </source>
</reference>
<evidence type="ECO:0000256" key="3">
    <source>
        <dbReference type="ARBA" id="ARBA00022679"/>
    </source>
</evidence>
<keyword evidence="5" id="KW-1133">Transmembrane helix</keyword>
<keyword evidence="8" id="KW-1185">Reference proteome</keyword>
<dbReference type="PANTHER" id="PTHR20961:SF108">
    <property type="entry name" value="GLYCOSYLTRANSFERASE"/>
    <property type="match status" value="1"/>
</dbReference>
<gene>
    <name evidence="7" type="ORF">JRO89_XS15G0164700</name>
</gene>
<evidence type="ECO:0000256" key="4">
    <source>
        <dbReference type="ARBA" id="ARBA00023180"/>
    </source>
</evidence>
<keyword evidence="5" id="KW-0812">Transmembrane</keyword>
<organism evidence="7 8">
    <name type="scientific">Xanthoceras sorbifolium</name>
    <dbReference type="NCBI Taxonomy" id="99658"/>
    <lineage>
        <taxon>Eukaryota</taxon>
        <taxon>Viridiplantae</taxon>
        <taxon>Streptophyta</taxon>
        <taxon>Embryophyta</taxon>
        <taxon>Tracheophyta</taxon>
        <taxon>Spermatophyta</taxon>
        <taxon>Magnoliopsida</taxon>
        <taxon>eudicotyledons</taxon>
        <taxon>Gunneridae</taxon>
        <taxon>Pentapetalae</taxon>
        <taxon>rosids</taxon>
        <taxon>malvids</taxon>
        <taxon>Sapindales</taxon>
        <taxon>Sapindaceae</taxon>
        <taxon>Xanthoceroideae</taxon>
        <taxon>Xanthoceras</taxon>
    </lineage>
</organism>